<dbReference type="PANTHER" id="PTHR18952:SF228">
    <property type="entry name" value="CARBONIC ANHYDRASE-RELATED PROTEIN A, ISOFORM B"/>
    <property type="match status" value="1"/>
</dbReference>
<dbReference type="InterPro" id="IPR041878">
    <property type="entry name" value="Alpha_CARP_X/XI"/>
</dbReference>
<sequence length="388" mass="44428">MLSKLGINLIVLLLIIDDIAHSSWEEWWTYDGISGPGFWGLINPQWNMCNKGRRQSPINVEPDKLLFDPYLRPLHIDKHKVISGTLQNSGQSLVFRVDKDSKQHVNISGGPLAYRYQFEEIYIHYGTENNQGSEHQIHGYAFPGEIQLYGFNKELYHNMSEAQHKAQGIVGISLMVQIGETLTNELRMLTSTFNKVTYKGSSTQIRHLSLKSLLPNTEQYMTYEGSTTHPGCWESVVWVILNKPIYITKQELYALRRLMQGSEQTPKAPLGNNARPLQPLHHRTIRTNIDFAKVNENNQPIDNEYYRPIEKVFDGQISKYKQLNKIKELPVNDTISSESIENEENLSDSQDDDDSSSTNEPEKSFAMKNSIFGALTLMLCFIFVTLLQ</sequence>
<organism evidence="6 7">
    <name type="scientific">Chironomus riparius</name>
    <dbReference type="NCBI Taxonomy" id="315576"/>
    <lineage>
        <taxon>Eukaryota</taxon>
        <taxon>Metazoa</taxon>
        <taxon>Ecdysozoa</taxon>
        <taxon>Arthropoda</taxon>
        <taxon>Hexapoda</taxon>
        <taxon>Insecta</taxon>
        <taxon>Pterygota</taxon>
        <taxon>Neoptera</taxon>
        <taxon>Endopterygota</taxon>
        <taxon>Diptera</taxon>
        <taxon>Nematocera</taxon>
        <taxon>Chironomoidea</taxon>
        <taxon>Chironomidae</taxon>
        <taxon>Chironominae</taxon>
        <taxon>Chironomus</taxon>
    </lineage>
</organism>
<evidence type="ECO:0000256" key="1">
    <source>
        <dbReference type="ARBA" id="ARBA00010718"/>
    </source>
</evidence>
<protein>
    <recommendedName>
        <fullName evidence="5">Alpha-carbonic anhydrase domain-containing protein</fullName>
    </recommendedName>
</protein>
<feature type="signal peptide" evidence="4">
    <location>
        <begin position="1"/>
        <end position="22"/>
    </location>
</feature>
<dbReference type="OrthoDB" id="5978072at2759"/>
<reference evidence="6" key="2">
    <citation type="submission" date="2022-10" db="EMBL/GenBank/DDBJ databases">
        <authorList>
            <consortium name="ENA_rothamsted_submissions"/>
            <consortium name="culmorum"/>
            <person name="King R."/>
        </authorList>
    </citation>
    <scope>NUCLEOTIDE SEQUENCE</scope>
</reference>
<dbReference type="EMBL" id="OU895878">
    <property type="protein sequence ID" value="CAG9803455.1"/>
    <property type="molecule type" value="Genomic_DNA"/>
</dbReference>
<accession>A0A9N9WTF4</accession>
<dbReference type="SUPFAM" id="SSF51069">
    <property type="entry name" value="Carbonic anhydrase"/>
    <property type="match status" value="1"/>
</dbReference>
<dbReference type="AlphaFoldDB" id="A0A9N9WTF4"/>
<keyword evidence="7" id="KW-1185">Reference proteome</keyword>
<name>A0A9N9WTF4_9DIPT</name>
<evidence type="ECO:0000256" key="4">
    <source>
        <dbReference type="SAM" id="SignalP"/>
    </source>
</evidence>
<reference evidence="6" key="1">
    <citation type="submission" date="2022-01" db="EMBL/GenBank/DDBJ databases">
        <authorList>
            <person name="King R."/>
        </authorList>
    </citation>
    <scope>NUCLEOTIDE SEQUENCE</scope>
</reference>
<dbReference type="Proteomes" id="UP001153620">
    <property type="component" value="Chromosome 2"/>
</dbReference>
<dbReference type="GO" id="GO:0008270">
    <property type="term" value="F:zinc ion binding"/>
    <property type="evidence" value="ECO:0007669"/>
    <property type="project" value="InterPro"/>
</dbReference>
<feature type="region of interest" description="Disordered" evidence="2">
    <location>
        <begin position="337"/>
        <end position="362"/>
    </location>
</feature>
<dbReference type="InterPro" id="IPR023561">
    <property type="entry name" value="Carbonic_anhydrase_a-class"/>
</dbReference>
<dbReference type="GO" id="GO:0006730">
    <property type="term" value="P:one-carbon metabolic process"/>
    <property type="evidence" value="ECO:0007669"/>
    <property type="project" value="TreeGrafter"/>
</dbReference>
<evidence type="ECO:0000259" key="5">
    <source>
        <dbReference type="PROSITE" id="PS51144"/>
    </source>
</evidence>
<keyword evidence="3" id="KW-0812">Transmembrane</keyword>
<keyword evidence="3" id="KW-1133">Transmembrane helix</keyword>
<dbReference type="SMART" id="SM01057">
    <property type="entry name" value="Carb_anhydrase"/>
    <property type="match status" value="1"/>
</dbReference>
<dbReference type="InterPro" id="IPR036398">
    <property type="entry name" value="CA_dom_sf"/>
</dbReference>
<gene>
    <name evidence="6" type="ORF">CHIRRI_LOCUS6355</name>
</gene>
<feature type="chain" id="PRO_5040383985" description="Alpha-carbonic anhydrase domain-containing protein" evidence="4">
    <location>
        <begin position="23"/>
        <end position="388"/>
    </location>
</feature>
<keyword evidence="4" id="KW-0732">Signal</keyword>
<evidence type="ECO:0000313" key="6">
    <source>
        <dbReference type="EMBL" id="CAG9803455.1"/>
    </source>
</evidence>
<evidence type="ECO:0000313" key="7">
    <source>
        <dbReference type="Proteomes" id="UP001153620"/>
    </source>
</evidence>
<feature type="domain" description="Alpha-carbonic anhydrase" evidence="5">
    <location>
        <begin position="26"/>
        <end position="289"/>
    </location>
</feature>
<evidence type="ECO:0000256" key="3">
    <source>
        <dbReference type="SAM" id="Phobius"/>
    </source>
</evidence>
<comment type="similarity">
    <text evidence="1">Belongs to the alpha-carbonic anhydrase family.</text>
</comment>
<dbReference type="GO" id="GO:0004089">
    <property type="term" value="F:carbonate dehydratase activity"/>
    <property type="evidence" value="ECO:0007669"/>
    <property type="project" value="InterPro"/>
</dbReference>
<evidence type="ECO:0000256" key="2">
    <source>
        <dbReference type="SAM" id="MobiDB-lite"/>
    </source>
</evidence>
<dbReference type="Pfam" id="PF00194">
    <property type="entry name" value="Carb_anhydrase"/>
    <property type="match status" value="1"/>
</dbReference>
<feature type="transmembrane region" description="Helical" evidence="3">
    <location>
        <begin position="370"/>
        <end position="387"/>
    </location>
</feature>
<proteinExistence type="inferred from homology"/>
<keyword evidence="3" id="KW-0472">Membrane</keyword>
<dbReference type="PANTHER" id="PTHR18952">
    <property type="entry name" value="CARBONIC ANHYDRASE"/>
    <property type="match status" value="1"/>
</dbReference>
<dbReference type="PROSITE" id="PS51144">
    <property type="entry name" value="ALPHA_CA_2"/>
    <property type="match status" value="1"/>
</dbReference>
<dbReference type="CDD" id="cd03121">
    <property type="entry name" value="alpha_CARP_X_XI_like"/>
    <property type="match status" value="1"/>
</dbReference>
<dbReference type="InterPro" id="IPR001148">
    <property type="entry name" value="CA_dom"/>
</dbReference>
<dbReference type="Gene3D" id="3.10.200.10">
    <property type="entry name" value="Alpha carbonic anhydrase"/>
    <property type="match status" value="1"/>
</dbReference>
<feature type="compositionally biased region" description="Acidic residues" evidence="2">
    <location>
        <begin position="340"/>
        <end position="355"/>
    </location>
</feature>